<evidence type="ECO:0000313" key="2">
    <source>
        <dbReference type="Proteomes" id="UP000324800"/>
    </source>
</evidence>
<sequence>MAEHIYKLAQGNTYNLVDMMIKIPDALVMTVSDAQIEGMIKLNENKKAHQLRVFDLKEKERESKESPLNKQLLEEREMLICLEGHLTSFEARSFKAKEIFNSKIKLENKQQSINEYQTSTRKSYSHNSVQLIETKRLEHTSFDSADDIEKAVRWEYTSYEPVISF</sequence>
<dbReference type="AlphaFoldDB" id="A0A5J4VZT8"/>
<proteinExistence type="predicted"/>
<dbReference type="Proteomes" id="UP000324800">
    <property type="component" value="Unassembled WGS sequence"/>
</dbReference>
<accession>A0A5J4VZT8</accession>
<evidence type="ECO:0000313" key="1">
    <source>
        <dbReference type="EMBL" id="KAA6388082.1"/>
    </source>
</evidence>
<protein>
    <submittedName>
        <fullName evidence="1">Uncharacterized protein</fullName>
    </submittedName>
</protein>
<dbReference type="EMBL" id="SNRW01004122">
    <property type="protein sequence ID" value="KAA6388082.1"/>
    <property type="molecule type" value="Genomic_DNA"/>
</dbReference>
<gene>
    <name evidence="1" type="ORF">EZS28_016389</name>
</gene>
<name>A0A5J4VZT8_9EUKA</name>
<reference evidence="1 2" key="1">
    <citation type="submission" date="2019-03" db="EMBL/GenBank/DDBJ databases">
        <title>Single cell metagenomics reveals metabolic interactions within the superorganism composed of flagellate Streblomastix strix and complex community of Bacteroidetes bacteria on its surface.</title>
        <authorList>
            <person name="Treitli S.C."/>
            <person name="Kolisko M."/>
            <person name="Husnik F."/>
            <person name="Keeling P."/>
            <person name="Hampl V."/>
        </authorList>
    </citation>
    <scope>NUCLEOTIDE SEQUENCE [LARGE SCALE GENOMIC DNA]</scope>
    <source>
        <strain evidence="1">ST1C</strain>
    </source>
</reference>
<organism evidence="1 2">
    <name type="scientific">Streblomastix strix</name>
    <dbReference type="NCBI Taxonomy" id="222440"/>
    <lineage>
        <taxon>Eukaryota</taxon>
        <taxon>Metamonada</taxon>
        <taxon>Preaxostyla</taxon>
        <taxon>Oxymonadida</taxon>
        <taxon>Streblomastigidae</taxon>
        <taxon>Streblomastix</taxon>
    </lineage>
</organism>
<comment type="caution">
    <text evidence="1">The sequence shown here is derived from an EMBL/GenBank/DDBJ whole genome shotgun (WGS) entry which is preliminary data.</text>
</comment>